<dbReference type="VEuPathDB" id="FungiDB:BDEG_22336"/>
<evidence type="ECO:0000313" key="2">
    <source>
        <dbReference type="EMBL" id="OAJ38398.1"/>
    </source>
</evidence>
<sequence length="176" mass="19591">MSLAGVHSTSISMIAVNTALQTTAPHPVTAHHSAVAQMVLGIDELLNMILQNADMSTIKACVRCCRRWRAIGKPSLWKQLVLTTCGQDRPKGFLQKIIRKAENRIYLDLDSLGTIQSIPKKFLQTYPDTLCYVRHIQLDLAMPYNRSSSFRDLSHFLGQIYIGGIFNLTVSSASIT</sequence>
<dbReference type="InterPro" id="IPR036047">
    <property type="entry name" value="F-box-like_dom_sf"/>
</dbReference>
<dbReference type="SUPFAM" id="SSF81383">
    <property type="entry name" value="F-box domain"/>
    <property type="match status" value="1"/>
</dbReference>
<dbReference type="Proteomes" id="UP000077115">
    <property type="component" value="Unassembled WGS sequence"/>
</dbReference>
<dbReference type="AlphaFoldDB" id="A0A177WE58"/>
<protein>
    <recommendedName>
        <fullName evidence="1">F-box domain-containing protein</fullName>
    </recommendedName>
</protein>
<dbReference type="Gene3D" id="1.20.1280.50">
    <property type="match status" value="1"/>
</dbReference>
<accession>A0A177WE58</accession>
<reference evidence="2 3" key="2">
    <citation type="submission" date="2016-05" db="EMBL/GenBank/DDBJ databases">
        <title>Lineage-specific infection strategies underlie the spectrum of fungal disease in amphibians.</title>
        <authorList>
            <person name="Cuomo C.A."/>
            <person name="Farrer R.A."/>
            <person name="James T."/>
            <person name="Longcore J."/>
            <person name="Birren B."/>
        </authorList>
    </citation>
    <scope>NUCLEOTIDE SEQUENCE [LARGE SCALE GENOMIC DNA]</scope>
    <source>
        <strain evidence="2 3">JEL423</strain>
    </source>
</reference>
<proteinExistence type="predicted"/>
<feature type="domain" description="F-box" evidence="1">
    <location>
        <begin position="43"/>
        <end position="82"/>
    </location>
</feature>
<dbReference type="EMBL" id="DS022301">
    <property type="protein sequence ID" value="OAJ38398.1"/>
    <property type="molecule type" value="Genomic_DNA"/>
</dbReference>
<name>A0A177WE58_BATDL</name>
<dbReference type="Pfam" id="PF12937">
    <property type="entry name" value="F-box-like"/>
    <property type="match status" value="1"/>
</dbReference>
<gene>
    <name evidence="2" type="ORF">BDEG_22336</name>
</gene>
<dbReference type="STRING" id="403673.A0A177WE58"/>
<evidence type="ECO:0000259" key="1">
    <source>
        <dbReference type="Pfam" id="PF12937"/>
    </source>
</evidence>
<dbReference type="InterPro" id="IPR001810">
    <property type="entry name" value="F-box_dom"/>
</dbReference>
<reference evidence="2 3" key="1">
    <citation type="submission" date="2006-10" db="EMBL/GenBank/DDBJ databases">
        <title>The Genome Sequence of Batrachochytrium dendrobatidis JEL423.</title>
        <authorList>
            <consortium name="The Broad Institute Genome Sequencing Platform"/>
            <person name="Birren B."/>
            <person name="Lander E."/>
            <person name="Galagan J."/>
            <person name="Cuomo C."/>
            <person name="Devon K."/>
            <person name="Jaffe D."/>
            <person name="Butler J."/>
            <person name="Alvarez P."/>
            <person name="Gnerre S."/>
            <person name="Grabherr M."/>
            <person name="Kleber M."/>
            <person name="Mauceli E."/>
            <person name="Brockman W."/>
            <person name="Young S."/>
            <person name="LaButti K."/>
            <person name="Sykes S."/>
            <person name="DeCaprio D."/>
            <person name="Crawford M."/>
            <person name="Koehrsen M."/>
            <person name="Engels R."/>
            <person name="Montgomery P."/>
            <person name="Pearson M."/>
            <person name="Howarth C."/>
            <person name="Larson L."/>
            <person name="White J."/>
            <person name="O'Leary S."/>
            <person name="Kodira C."/>
            <person name="Zeng Q."/>
            <person name="Yandava C."/>
            <person name="Alvarado L."/>
            <person name="Longcore J."/>
            <person name="James T."/>
        </authorList>
    </citation>
    <scope>NUCLEOTIDE SEQUENCE [LARGE SCALE GENOMIC DNA]</scope>
    <source>
        <strain evidence="2 3">JEL423</strain>
    </source>
</reference>
<organism evidence="2 3">
    <name type="scientific">Batrachochytrium dendrobatidis (strain JEL423)</name>
    <dbReference type="NCBI Taxonomy" id="403673"/>
    <lineage>
        <taxon>Eukaryota</taxon>
        <taxon>Fungi</taxon>
        <taxon>Fungi incertae sedis</taxon>
        <taxon>Chytridiomycota</taxon>
        <taxon>Chytridiomycota incertae sedis</taxon>
        <taxon>Chytridiomycetes</taxon>
        <taxon>Rhizophydiales</taxon>
        <taxon>Rhizophydiales incertae sedis</taxon>
        <taxon>Batrachochytrium</taxon>
    </lineage>
</organism>
<evidence type="ECO:0000313" key="3">
    <source>
        <dbReference type="Proteomes" id="UP000077115"/>
    </source>
</evidence>